<accession>A0A941BKN7</accession>
<dbReference type="GO" id="GO:0043190">
    <property type="term" value="C:ATP-binding cassette (ABC) transporter complex"/>
    <property type="evidence" value="ECO:0007669"/>
    <property type="project" value="InterPro"/>
</dbReference>
<keyword evidence="3" id="KW-1185">Reference proteome</keyword>
<sequence length="377" mass="39495">MAESAARSPAAAHWRFDGSQATLELQGDWRTADTAAAWSVPAEVPASVQRVQVLGAGLQGWDSRLAARLWQLGAELAQRQPALALDLTTLPGGLREVLSLASASSTRPARPPEPDGLARLGLLLARSLERATVTLGFVGETLMALGRLLRGRTAMRGQDLLHQLWATGPASLPIVSLVSALVGLIIAYLGAAQLQRFGAQIYMADLVTIGEVREVAALMTAVILAGRVGAAFAAQLGSMQANEEIDALRTLGLDPVEHLVLPRTLALTLMAPLLTVYAALVAMVAGMFVAVGIFAVEPLEYLVRSFNSLTLAHVSIGLLKATVYGLLVALAGCRQGLHAGRSAQAVGDATTAAVVQAIVWIVVAASALTISFQRLGW</sequence>
<organism evidence="2 3">
    <name type="scientific">Ideonella aquatica</name>
    <dbReference type="NCBI Taxonomy" id="2824119"/>
    <lineage>
        <taxon>Bacteria</taxon>
        <taxon>Pseudomonadati</taxon>
        <taxon>Pseudomonadota</taxon>
        <taxon>Betaproteobacteria</taxon>
        <taxon>Burkholderiales</taxon>
        <taxon>Sphaerotilaceae</taxon>
        <taxon>Ideonella</taxon>
    </lineage>
</organism>
<dbReference type="Proteomes" id="UP000678374">
    <property type="component" value="Unassembled WGS sequence"/>
</dbReference>
<dbReference type="GO" id="GO:0005548">
    <property type="term" value="F:phospholipid transporter activity"/>
    <property type="evidence" value="ECO:0007669"/>
    <property type="project" value="TreeGrafter"/>
</dbReference>
<gene>
    <name evidence="2" type="ORF">KAK06_07495</name>
</gene>
<dbReference type="Pfam" id="PF02405">
    <property type="entry name" value="MlaE"/>
    <property type="match status" value="1"/>
</dbReference>
<proteinExistence type="predicted"/>
<evidence type="ECO:0000313" key="2">
    <source>
        <dbReference type="EMBL" id="MBQ0958799.1"/>
    </source>
</evidence>
<feature type="transmembrane region" description="Helical" evidence="1">
    <location>
        <begin position="351"/>
        <end position="372"/>
    </location>
</feature>
<keyword evidence="1" id="KW-0812">Transmembrane</keyword>
<dbReference type="PANTHER" id="PTHR30188">
    <property type="entry name" value="ABC TRANSPORTER PERMEASE PROTEIN-RELATED"/>
    <property type="match status" value="1"/>
</dbReference>
<reference evidence="2" key="1">
    <citation type="submission" date="2021-04" db="EMBL/GenBank/DDBJ databases">
        <title>The genome sequence of Ideonella sp. 4Y11.</title>
        <authorList>
            <person name="Liu Y."/>
        </authorList>
    </citation>
    <scope>NUCLEOTIDE SEQUENCE</scope>
    <source>
        <strain evidence="2">4Y11</strain>
    </source>
</reference>
<dbReference type="AlphaFoldDB" id="A0A941BKN7"/>
<evidence type="ECO:0000256" key="1">
    <source>
        <dbReference type="SAM" id="Phobius"/>
    </source>
</evidence>
<dbReference type="EMBL" id="JAGQDE010000005">
    <property type="protein sequence ID" value="MBQ0958799.1"/>
    <property type="molecule type" value="Genomic_DNA"/>
</dbReference>
<feature type="transmembrane region" description="Helical" evidence="1">
    <location>
        <begin position="308"/>
        <end position="331"/>
    </location>
</feature>
<comment type="caution">
    <text evidence="2">The sequence shown here is derived from an EMBL/GenBank/DDBJ whole genome shotgun (WGS) entry which is preliminary data.</text>
</comment>
<feature type="transmembrane region" description="Helical" evidence="1">
    <location>
        <begin position="269"/>
        <end position="296"/>
    </location>
</feature>
<evidence type="ECO:0000313" key="3">
    <source>
        <dbReference type="Proteomes" id="UP000678374"/>
    </source>
</evidence>
<feature type="transmembrane region" description="Helical" evidence="1">
    <location>
        <begin position="170"/>
        <end position="194"/>
    </location>
</feature>
<dbReference type="InterPro" id="IPR030802">
    <property type="entry name" value="Permease_MalE"/>
</dbReference>
<keyword evidence="1" id="KW-1133">Transmembrane helix</keyword>
<dbReference type="RefSeq" id="WP_210801319.1">
    <property type="nucleotide sequence ID" value="NZ_JAGQDE010000005.1"/>
</dbReference>
<protein>
    <submittedName>
        <fullName evidence="2">ABC transporter permease</fullName>
    </submittedName>
</protein>
<name>A0A941BKN7_9BURK</name>
<dbReference type="PANTHER" id="PTHR30188:SF3">
    <property type="entry name" value="ABC TRANSPORTER PERMEASE"/>
    <property type="match status" value="1"/>
</dbReference>
<keyword evidence="1" id="KW-0472">Membrane</keyword>